<dbReference type="RefSeq" id="WP_228383303.1">
    <property type="nucleotide sequence ID" value="NZ_CP034671.2"/>
</dbReference>
<evidence type="ECO:0000256" key="1">
    <source>
        <dbReference type="ARBA" id="ARBA00022679"/>
    </source>
</evidence>
<dbReference type="GO" id="GO:0008080">
    <property type="term" value="F:N-acetyltransferase activity"/>
    <property type="evidence" value="ECO:0007669"/>
    <property type="project" value="InterPro"/>
</dbReference>
<evidence type="ECO:0000313" key="3">
    <source>
        <dbReference type="EMBL" id="QFZ93412.2"/>
    </source>
</evidence>
<dbReference type="CDD" id="cd04301">
    <property type="entry name" value="NAT_SF"/>
    <property type="match status" value="1"/>
</dbReference>
<dbReference type="AlphaFoldDB" id="A0AAT9JYR3"/>
<dbReference type="SUPFAM" id="SSF55729">
    <property type="entry name" value="Acyl-CoA N-acyltransferases (Nat)"/>
    <property type="match status" value="1"/>
</dbReference>
<dbReference type="PANTHER" id="PTHR13947:SF37">
    <property type="entry name" value="LD18367P"/>
    <property type="match status" value="1"/>
</dbReference>
<dbReference type="EMBL" id="CP034671">
    <property type="protein sequence ID" value="QFZ93412.2"/>
    <property type="molecule type" value="Genomic_DNA"/>
</dbReference>
<accession>A0AAT9JYR3</accession>
<dbReference type="InterPro" id="IPR016181">
    <property type="entry name" value="Acyl_CoA_acyltransferase"/>
</dbReference>
<dbReference type="PANTHER" id="PTHR13947">
    <property type="entry name" value="GNAT FAMILY N-ACETYLTRANSFERASE"/>
    <property type="match status" value="1"/>
</dbReference>
<feature type="domain" description="N-acetyltransferase" evidence="2">
    <location>
        <begin position="1"/>
        <end position="158"/>
    </location>
</feature>
<reference evidence="3" key="1">
    <citation type="submission" date="2024-01" db="EMBL/GenBank/DDBJ databases">
        <title>Synechococcus elongatus PCC 11802, a close yet different native of Synechococcus elongatus PCC 11801.</title>
        <authorList>
            <person name="Jaiswal D."/>
            <person name="Sengupta A."/>
            <person name="Sengupta S."/>
            <person name="Pakrasi H.B."/>
            <person name="Wangikar P."/>
        </authorList>
    </citation>
    <scope>NUCLEOTIDE SEQUENCE</scope>
    <source>
        <strain evidence="3">PCC 11802</strain>
    </source>
</reference>
<proteinExistence type="predicted"/>
<evidence type="ECO:0000259" key="2">
    <source>
        <dbReference type="PROSITE" id="PS51186"/>
    </source>
</evidence>
<protein>
    <submittedName>
        <fullName evidence="3">GNAT family N-acetyltransferase</fullName>
    </submittedName>
</protein>
<dbReference type="Gene3D" id="3.40.630.30">
    <property type="match status" value="1"/>
</dbReference>
<gene>
    <name evidence="3" type="ORF">EKO22_13560</name>
</gene>
<dbReference type="InterPro" id="IPR000182">
    <property type="entry name" value="GNAT_dom"/>
</dbReference>
<name>A0AAT9JYR3_SYNEL</name>
<dbReference type="PROSITE" id="PS51186">
    <property type="entry name" value="GNAT"/>
    <property type="match status" value="1"/>
</dbReference>
<dbReference type="InterPro" id="IPR050769">
    <property type="entry name" value="NAT_camello-type"/>
</dbReference>
<organism evidence="3">
    <name type="scientific">Synechococcus elongatus PCC 11802</name>
    <dbReference type="NCBI Taxonomy" id="2283154"/>
    <lineage>
        <taxon>Bacteria</taxon>
        <taxon>Bacillati</taxon>
        <taxon>Cyanobacteriota</taxon>
        <taxon>Cyanophyceae</taxon>
        <taxon>Synechococcales</taxon>
        <taxon>Synechococcaceae</taxon>
        <taxon>Synechococcus</taxon>
    </lineage>
</organism>
<keyword evidence="1" id="KW-0808">Transferase</keyword>
<sequence>MIEIARKDDLAAIAALTVKAYEEFAPKLACGAWEMMQQNLQNIEAKSKIAEFLLYRQDDRIVGSVAYCPAGKSDPVIFESNMASVLLLAVCPEFRGQGIAKALTQACIERARRDGAAAIALFTSELMQSAQHLYCDLGFIQDIELPRRYGVRYFRFVLKFAT</sequence>
<dbReference type="Pfam" id="PF00583">
    <property type="entry name" value="Acetyltransf_1"/>
    <property type="match status" value="1"/>
</dbReference>